<keyword evidence="2" id="KW-1185">Reference proteome</keyword>
<protein>
    <submittedName>
        <fullName evidence="1">Uncharacterized protein</fullName>
    </submittedName>
</protein>
<dbReference type="KEGG" id="spar:SPRG_17849"/>
<dbReference type="VEuPathDB" id="FungiDB:SPRG_17849"/>
<dbReference type="Proteomes" id="UP000030745">
    <property type="component" value="Unassembled WGS sequence"/>
</dbReference>
<proteinExistence type="predicted"/>
<organism evidence="1 2">
    <name type="scientific">Saprolegnia parasitica (strain CBS 223.65)</name>
    <dbReference type="NCBI Taxonomy" id="695850"/>
    <lineage>
        <taxon>Eukaryota</taxon>
        <taxon>Sar</taxon>
        <taxon>Stramenopiles</taxon>
        <taxon>Oomycota</taxon>
        <taxon>Saprolegniomycetes</taxon>
        <taxon>Saprolegniales</taxon>
        <taxon>Saprolegniaceae</taxon>
        <taxon>Saprolegnia</taxon>
    </lineage>
</organism>
<accession>A0A067BIT4</accession>
<dbReference type="OrthoDB" id="124635at2759"/>
<sequence>MRNGALYTHVCTLCTRSFAAKNGTHNAWREGLYRMANTSNAKDHVMRKHKSHPIAIAMAKKTTGRVNGDLQAFDTAQAVDAHAPNATQAPAQGMKFLPHGR</sequence>
<dbReference type="RefSeq" id="XP_012212637.1">
    <property type="nucleotide sequence ID" value="XM_012357247.1"/>
</dbReference>
<dbReference type="AlphaFoldDB" id="A0A067BIT4"/>
<reference evidence="1 2" key="1">
    <citation type="journal article" date="2013" name="PLoS Genet.">
        <title>Distinctive expansion of potential virulence genes in the genome of the oomycete fish pathogen Saprolegnia parasitica.</title>
        <authorList>
            <person name="Jiang R.H."/>
            <person name="de Bruijn I."/>
            <person name="Haas B.J."/>
            <person name="Belmonte R."/>
            <person name="Lobach L."/>
            <person name="Christie J."/>
            <person name="van den Ackerveken G."/>
            <person name="Bottin A."/>
            <person name="Bulone V."/>
            <person name="Diaz-Moreno S.M."/>
            <person name="Dumas B."/>
            <person name="Fan L."/>
            <person name="Gaulin E."/>
            <person name="Govers F."/>
            <person name="Grenville-Briggs L.J."/>
            <person name="Horner N.R."/>
            <person name="Levin J.Z."/>
            <person name="Mammella M."/>
            <person name="Meijer H.J."/>
            <person name="Morris P."/>
            <person name="Nusbaum C."/>
            <person name="Oome S."/>
            <person name="Phillips A.J."/>
            <person name="van Rooyen D."/>
            <person name="Rzeszutek E."/>
            <person name="Saraiva M."/>
            <person name="Secombes C.J."/>
            <person name="Seidl M.F."/>
            <person name="Snel B."/>
            <person name="Stassen J.H."/>
            <person name="Sykes S."/>
            <person name="Tripathy S."/>
            <person name="van den Berg H."/>
            <person name="Vega-Arreguin J.C."/>
            <person name="Wawra S."/>
            <person name="Young S.K."/>
            <person name="Zeng Q."/>
            <person name="Dieguez-Uribeondo J."/>
            <person name="Russ C."/>
            <person name="Tyler B.M."/>
            <person name="van West P."/>
        </authorList>
    </citation>
    <scope>NUCLEOTIDE SEQUENCE [LARGE SCALE GENOMIC DNA]</scope>
    <source>
        <strain evidence="1 2">CBS 223.65</strain>
    </source>
</reference>
<evidence type="ECO:0000313" key="1">
    <source>
        <dbReference type="EMBL" id="KDO16655.1"/>
    </source>
</evidence>
<dbReference type="GeneID" id="24139377"/>
<gene>
    <name evidence="1" type="ORF">SPRG_17849</name>
</gene>
<name>A0A067BIT4_SAPPC</name>
<dbReference type="EMBL" id="KK583999">
    <property type="protein sequence ID" value="KDO16655.1"/>
    <property type="molecule type" value="Genomic_DNA"/>
</dbReference>
<evidence type="ECO:0000313" key="2">
    <source>
        <dbReference type="Proteomes" id="UP000030745"/>
    </source>
</evidence>